<sequence length="121" mass="13435">MENESLVLVLSKNEKNLELLADLVDQEGCTARITTTVGEFDTVLRGDERIEIAVLDTEGFTADLWKRCGYLHEQGIPSVVLTPSTPAHVRREAISRGVRSILEKPVDTADLRATIRGMLMQ</sequence>
<feature type="modified residue" description="4-aspartylphosphate" evidence="1">
    <location>
        <position position="56"/>
    </location>
</feature>
<proteinExistence type="predicted"/>
<dbReference type="RefSeq" id="WP_076431856.1">
    <property type="nucleotide sequence ID" value="NZ_FTNO01000005.1"/>
</dbReference>
<reference evidence="4" key="1">
    <citation type="submission" date="2017-01" db="EMBL/GenBank/DDBJ databases">
        <authorList>
            <person name="Varghese N."/>
            <person name="Submissions S."/>
        </authorList>
    </citation>
    <scope>NUCLEOTIDE SEQUENCE [LARGE SCALE GENOMIC DNA]</scope>
    <source>
        <strain evidence="4">CGMCC 1.7737</strain>
    </source>
</reference>
<dbReference type="PROSITE" id="PS50110">
    <property type="entry name" value="RESPONSE_REGULATORY"/>
    <property type="match status" value="1"/>
</dbReference>
<dbReference type="Gene3D" id="3.40.50.2300">
    <property type="match status" value="1"/>
</dbReference>
<evidence type="ECO:0000313" key="3">
    <source>
        <dbReference type="EMBL" id="SIR82392.1"/>
    </source>
</evidence>
<dbReference type="AlphaFoldDB" id="A0A1N7E2N8"/>
<dbReference type="OrthoDB" id="247902at2157"/>
<dbReference type="EMBL" id="FTNO01000005">
    <property type="protein sequence ID" value="SIR82392.1"/>
    <property type="molecule type" value="Genomic_DNA"/>
</dbReference>
<dbReference type="InterPro" id="IPR011006">
    <property type="entry name" value="CheY-like_superfamily"/>
</dbReference>
<keyword evidence="4" id="KW-1185">Reference proteome</keyword>
<accession>A0A1N7E2N8</accession>
<organism evidence="3 4">
    <name type="scientific">Haladaptatus litoreus</name>
    <dbReference type="NCBI Taxonomy" id="553468"/>
    <lineage>
        <taxon>Archaea</taxon>
        <taxon>Methanobacteriati</taxon>
        <taxon>Methanobacteriota</taxon>
        <taxon>Stenosarchaea group</taxon>
        <taxon>Halobacteria</taxon>
        <taxon>Halobacteriales</taxon>
        <taxon>Haladaptataceae</taxon>
        <taxon>Haladaptatus</taxon>
    </lineage>
</organism>
<dbReference type="Proteomes" id="UP000186914">
    <property type="component" value="Unassembled WGS sequence"/>
</dbReference>
<dbReference type="InterPro" id="IPR001789">
    <property type="entry name" value="Sig_transdc_resp-reg_receiver"/>
</dbReference>
<dbReference type="SUPFAM" id="SSF52172">
    <property type="entry name" value="CheY-like"/>
    <property type="match status" value="1"/>
</dbReference>
<name>A0A1N7E2N8_9EURY</name>
<keyword evidence="1" id="KW-0597">Phosphoprotein</keyword>
<gene>
    <name evidence="3" type="ORF">SAMN05421858_3971</name>
</gene>
<feature type="domain" description="Response regulatory" evidence="2">
    <location>
        <begin position="6"/>
        <end position="119"/>
    </location>
</feature>
<dbReference type="GO" id="GO:0000160">
    <property type="term" value="P:phosphorelay signal transduction system"/>
    <property type="evidence" value="ECO:0007669"/>
    <property type="project" value="InterPro"/>
</dbReference>
<evidence type="ECO:0000256" key="1">
    <source>
        <dbReference type="PROSITE-ProRule" id="PRU00169"/>
    </source>
</evidence>
<evidence type="ECO:0000259" key="2">
    <source>
        <dbReference type="PROSITE" id="PS50110"/>
    </source>
</evidence>
<protein>
    <submittedName>
        <fullName evidence="3">CheY chemotaxis protein or a CheY-like REC (Receiver) domain</fullName>
    </submittedName>
</protein>
<evidence type="ECO:0000313" key="4">
    <source>
        <dbReference type="Proteomes" id="UP000186914"/>
    </source>
</evidence>